<accession>A0AAV4CP87</accession>
<dbReference type="EMBL" id="BLXT01006818">
    <property type="protein sequence ID" value="GFO33674.1"/>
    <property type="molecule type" value="Genomic_DNA"/>
</dbReference>
<comment type="caution">
    <text evidence="1">The sequence shown here is derived from an EMBL/GenBank/DDBJ whole genome shotgun (WGS) entry which is preliminary data.</text>
</comment>
<organism evidence="1 2">
    <name type="scientific">Plakobranchus ocellatus</name>
    <dbReference type="NCBI Taxonomy" id="259542"/>
    <lineage>
        <taxon>Eukaryota</taxon>
        <taxon>Metazoa</taxon>
        <taxon>Spiralia</taxon>
        <taxon>Lophotrochozoa</taxon>
        <taxon>Mollusca</taxon>
        <taxon>Gastropoda</taxon>
        <taxon>Heterobranchia</taxon>
        <taxon>Euthyneura</taxon>
        <taxon>Panpulmonata</taxon>
        <taxon>Sacoglossa</taxon>
        <taxon>Placobranchoidea</taxon>
        <taxon>Plakobranchidae</taxon>
        <taxon>Plakobranchus</taxon>
    </lineage>
</organism>
<evidence type="ECO:0000313" key="2">
    <source>
        <dbReference type="Proteomes" id="UP000735302"/>
    </source>
</evidence>
<gene>
    <name evidence="1" type="ORF">PoB_006017900</name>
</gene>
<reference evidence="1 2" key="1">
    <citation type="journal article" date="2021" name="Elife">
        <title>Chloroplast acquisition without the gene transfer in kleptoplastic sea slugs, Plakobranchus ocellatus.</title>
        <authorList>
            <person name="Maeda T."/>
            <person name="Takahashi S."/>
            <person name="Yoshida T."/>
            <person name="Shimamura S."/>
            <person name="Takaki Y."/>
            <person name="Nagai Y."/>
            <person name="Toyoda A."/>
            <person name="Suzuki Y."/>
            <person name="Arimoto A."/>
            <person name="Ishii H."/>
            <person name="Satoh N."/>
            <person name="Nishiyama T."/>
            <person name="Hasebe M."/>
            <person name="Maruyama T."/>
            <person name="Minagawa J."/>
            <person name="Obokata J."/>
            <person name="Shigenobu S."/>
        </authorList>
    </citation>
    <scope>NUCLEOTIDE SEQUENCE [LARGE SCALE GENOMIC DNA]</scope>
</reference>
<protein>
    <submittedName>
        <fullName evidence="1">Uncharacterized protein</fullName>
    </submittedName>
</protein>
<dbReference type="Proteomes" id="UP000735302">
    <property type="component" value="Unassembled WGS sequence"/>
</dbReference>
<keyword evidence="2" id="KW-1185">Reference proteome</keyword>
<evidence type="ECO:0000313" key="1">
    <source>
        <dbReference type="EMBL" id="GFO33674.1"/>
    </source>
</evidence>
<sequence length="143" mass="16597">MGHTQYSQQDTTGYLILQPVSKIRRDSSYPSQPIKYNRIIYTRDINTYLDFREHNIESFWSTDLATTAGTSDCIHGLLILIFNLKAWPDARPQLSHSAYAVASRRFNDQFLQRMKTIERPCCSLHCSSMFSIELENVYKAHIS</sequence>
<proteinExistence type="predicted"/>
<dbReference type="AlphaFoldDB" id="A0AAV4CP87"/>
<name>A0AAV4CP87_9GAST</name>